<proteinExistence type="predicted"/>
<evidence type="ECO:0000313" key="2">
    <source>
        <dbReference type="EMBL" id="KAF9979583.1"/>
    </source>
</evidence>
<feature type="non-terminal residue" evidence="2">
    <location>
        <position position="220"/>
    </location>
</feature>
<feature type="region of interest" description="Disordered" evidence="1">
    <location>
        <begin position="22"/>
        <end position="124"/>
    </location>
</feature>
<protein>
    <submittedName>
        <fullName evidence="2">Uncharacterized protein</fullName>
    </submittedName>
</protein>
<dbReference type="EMBL" id="JAAAHW010004021">
    <property type="protein sequence ID" value="KAF9979583.1"/>
    <property type="molecule type" value="Genomic_DNA"/>
</dbReference>
<feature type="compositionally biased region" description="Basic and acidic residues" evidence="1">
    <location>
        <begin position="113"/>
        <end position="124"/>
    </location>
</feature>
<gene>
    <name evidence="2" type="ORF">BGZ65_006338</name>
</gene>
<dbReference type="AlphaFoldDB" id="A0A9P6JN69"/>
<sequence>MNSLADPYGSSASIITNSLEIKSNDLTSDQQRFLPGPQSQRSQPPSRKSSLSSRTISPLQIPDPSTIPVVKSDQHTSPNQHDAVFAKPPSTKSKTGHSRRSSFGDTRSQEQQQLEREQRHKEHDHYLSSVLDDMRAKANHILQKTGFSMAPTAGLYADRETEEADLRVVQMPLTTDDSTASTATSPSTIAFGLKAASLTLSSVPGISFAISATETGNTTN</sequence>
<name>A0A9P6JN69_9FUNG</name>
<accession>A0A9P6JN69</accession>
<evidence type="ECO:0000256" key="1">
    <source>
        <dbReference type="SAM" id="MobiDB-lite"/>
    </source>
</evidence>
<comment type="caution">
    <text evidence="2">The sequence shown here is derived from an EMBL/GenBank/DDBJ whole genome shotgun (WGS) entry which is preliminary data.</text>
</comment>
<feature type="compositionally biased region" description="Low complexity" evidence="1">
    <location>
        <begin position="34"/>
        <end position="59"/>
    </location>
</feature>
<reference evidence="2" key="1">
    <citation type="journal article" date="2020" name="Fungal Divers.">
        <title>Resolving the Mortierellaceae phylogeny through synthesis of multi-gene phylogenetics and phylogenomics.</title>
        <authorList>
            <person name="Vandepol N."/>
            <person name="Liber J."/>
            <person name="Desiro A."/>
            <person name="Na H."/>
            <person name="Kennedy M."/>
            <person name="Barry K."/>
            <person name="Grigoriev I.V."/>
            <person name="Miller A.N."/>
            <person name="O'Donnell K."/>
            <person name="Stajich J.E."/>
            <person name="Bonito G."/>
        </authorList>
    </citation>
    <scope>NUCLEOTIDE SEQUENCE</scope>
    <source>
        <strain evidence="2">MES-2147</strain>
    </source>
</reference>
<evidence type="ECO:0000313" key="3">
    <source>
        <dbReference type="Proteomes" id="UP000749646"/>
    </source>
</evidence>
<organism evidence="2 3">
    <name type="scientific">Modicella reniformis</name>
    <dbReference type="NCBI Taxonomy" id="1440133"/>
    <lineage>
        <taxon>Eukaryota</taxon>
        <taxon>Fungi</taxon>
        <taxon>Fungi incertae sedis</taxon>
        <taxon>Mucoromycota</taxon>
        <taxon>Mortierellomycotina</taxon>
        <taxon>Mortierellomycetes</taxon>
        <taxon>Mortierellales</taxon>
        <taxon>Mortierellaceae</taxon>
        <taxon>Modicella</taxon>
    </lineage>
</organism>
<feature type="compositionally biased region" description="Polar residues" evidence="1">
    <location>
        <begin position="22"/>
        <end position="31"/>
    </location>
</feature>
<keyword evidence="3" id="KW-1185">Reference proteome</keyword>
<dbReference type="Proteomes" id="UP000749646">
    <property type="component" value="Unassembled WGS sequence"/>
</dbReference>